<accession>A0AAV9J8B0</accession>
<evidence type="ECO:0000313" key="2">
    <source>
        <dbReference type="EMBL" id="KAK4541256.1"/>
    </source>
</evidence>
<evidence type="ECO:0000313" key="3">
    <source>
        <dbReference type="Proteomes" id="UP001324427"/>
    </source>
</evidence>
<sequence length="176" mass="19851">MPALPSPLTDSYMATSPPVRPDIPVPADQSPLEYLKTRMDSPEASPSDQLTLADLLKDARFFSNAFSHAERVAALRYGYDKLVALAADVTTAEWQASSWEAYSNSDHAEREFAAARTARRKFILEYWKDMMGHWEREGKGETGDVEEMYAAVVLALVKDVKRLVERVEVLREERGL</sequence>
<keyword evidence="3" id="KW-1185">Reference proteome</keyword>
<proteinExistence type="predicted"/>
<protein>
    <submittedName>
        <fullName evidence="2">Uncharacterized protein</fullName>
    </submittedName>
</protein>
<reference evidence="2 3" key="1">
    <citation type="submission" date="2021-11" db="EMBL/GenBank/DDBJ databases">
        <title>Black yeast isolated from Biological Soil Crust.</title>
        <authorList>
            <person name="Kurbessoian T."/>
        </authorList>
    </citation>
    <scope>NUCLEOTIDE SEQUENCE [LARGE SCALE GENOMIC DNA]</scope>
    <source>
        <strain evidence="2 3">CCFEE 5522</strain>
    </source>
</reference>
<name>A0AAV9J8B0_9PEZI</name>
<dbReference type="EMBL" id="JAVFHQ010000055">
    <property type="protein sequence ID" value="KAK4541256.1"/>
    <property type="molecule type" value="Genomic_DNA"/>
</dbReference>
<comment type="caution">
    <text evidence="2">The sequence shown here is derived from an EMBL/GenBank/DDBJ whole genome shotgun (WGS) entry which is preliminary data.</text>
</comment>
<gene>
    <name evidence="2" type="ORF">LTR36_008172</name>
</gene>
<evidence type="ECO:0000256" key="1">
    <source>
        <dbReference type="SAM" id="MobiDB-lite"/>
    </source>
</evidence>
<organism evidence="2 3">
    <name type="scientific">Oleoguttula mirabilis</name>
    <dbReference type="NCBI Taxonomy" id="1507867"/>
    <lineage>
        <taxon>Eukaryota</taxon>
        <taxon>Fungi</taxon>
        <taxon>Dikarya</taxon>
        <taxon>Ascomycota</taxon>
        <taxon>Pezizomycotina</taxon>
        <taxon>Dothideomycetes</taxon>
        <taxon>Dothideomycetidae</taxon>
        <taxon>Mycosphaerellales</taxon>
        <taxon>Teratosphaeriaceae</taxon>
        <taxon>Oleoguttula</taxon>
    </lineage>
</organism>
<dbReference type="Proteomes" id="UP001324427">
    <property type="component" value="Unassembled WGS sequence"/>
</dbReference>
<dbReference type="AlphaFoldDB" id="A0AAV9J8B0"/>
<feature type="region of interest" description="Disordered" evidence="1">
    <location>
        <begin position="1"/>
        <end position="27"/>
    </location>
</feature>